<reference evidence="1 2" key="1">
    <citation type="submission" date="2019-06" db="EMBL/GenBank/DDBJ databases">
        <title>Draft genomes of female and male turbot (Scophthalmus maximus).</title>
        <authorList>
            <person name="Xu H."/>
            <person name="Xu X.-W."/>
            <person name="Shao C."/>
            <person name="Chen S."/>
        </authorList>
    </citation>
    <scope>NUCLEOTIDE SEQUENCE [LARGE SCALE GENOMIC DNA]</scope>
    <source>
        <strain evidence="1">Ysfricsl-2016a</strain>
        <tissue evidence="1">Blood</tissue>
    </source>
</reference>
<name>A0A6A4RSX8_SCOMX</name>
<sequence length="200" mass="23267">MDFSDVWGVRKQIFRAFRLPKAAAANANKPNLKPVPRAILVKFRWLTNRDRVMKAARKNKSLQFKENRVMFFPDLSAEIQQQRRMFDGVKARLHNLDIEFGLQFPAKMRIYLKGKPRTFLTDVEAFIQKIEKERSQSERNNDVSHRSYLNRGNIQTHLKDQRDCTPIQSLTLLVALSLLAIDQYHSSSTLIFSLVSPSSF</sequence>
<comment type="caution">
    <text evidence="1">The sequence shown here is derived from an EMBL/GenBank/DDBJ whole genome shotgun (WGS) entry which is preliminary data.</text>
</comment>
<gene>
    <name evidence="1" type="ORF">F2P81_024037</name>
</gene>
<dbReference type="InterPro" id="IPR042566">
    <property type="entry name" value="L1_C"/>
</dbReference>
<dbReference type="Proteomes" id="UP000438429">
    <property type="component" value="Unassembled WGS sequence"/>
</dbReference>
<organism evidence="1 2">
    <name type="scientific">Scophthalmus maximus</name>
    <name type="common">Turbot</name>
    <name type="synonym">Psetta maxima</name>
    <dbReference type="NCBI Taxonomy" id="52904"/>
    <lineage>
        <taxon>Eukaryota</taxon>
        <taxon>Metazoa</taxon>
        <taxon>Chordata</taxon>
        <taxon>Craniata</taxon>
        <taxon>Vertebrata</taxon>
        <taxon>Euteleostomi</taxon>
        <taxon>Actinopterygii</taxon>
        <taxon>Neopterygii</taxon>
        <taxon>Teleostei</taxon>
        <taxon>Neoteleostei</taxon>
        <taxon>Acanthomorphata</taxon>
        <taxon>Carangaria</taxon>
        <taxon>Pleuronectiformes</taxon>
        <taxon>Pleuronectoidei</taxon>
        <taxon>Scophthalmidae</taxon>
        <taxon>Scophthalmus</taxon>
    </lineage>
</organism>
<dbReference type="AlphaFoldDB" id="A0A6A4RSX8"/>
<proteinExistence type="predicted"/>
<evidence type="ECO:0000313" key="1">
    <source>
        <dbReference type="EMBL" id="KAF0023407.1"/>
    </source>
</evidence>
<dbReference type="PANTHER" id="PTHR11505">
    <property type="entry name" value="L1 TRANSPOSABLE ELEMENT-RELATED"/>
    <property type="match status" value="1"/>
</dbReference>
<evidence type="ECO:0000313" key="2">
    <source>
        <dbReference type="Proteomes" id="UP000438429"/>
    </source>
</evidence>
<dbReference type="Gene3D" id="3.30.250.20">
    <property type="entry name" value="L1 transposable element, C-terminal domain"/>
    <property type="match status" value="1"/>
</dbReference>
<protein>
    <submittedName>
        <fullName evidence="1">Uncharacterized protein</fullName>
    </submittedName>
</protein>
<accession>A0A6A4RSX8</accession>
<dbReference type="EMBL" id="VEVO01000022">
    <property type="protein sequence ID" value="KAF0023407.1"/>
    <property type="molecule type" value="Genomic_DNA"/>
</dbReference>
<dbReference type="InterPro" id="IPR004244">
    <property type="entry name" value="Transposase_22"/>
</dbReference>